<evidence type="ECO:0000313" key="2">
    <source>
        <dbReference type="WBParaSite" id="RSKR_0000637600.1"/>
    </source>
</evidence>
<name>A0AC35U0Q2_9BILA</name>
<accession>A0AC35U0Q2</accession>
<dbReference type="Proteomes" id="UP000095286">
    <property type="component" value="Unplaced"/>
</dbReference>
<dbReference type="WBParaSite" id="RSKR_0000637600.1">
    <property type="protein sequence ID" value="RSKR_0000637600.1"/>
    <property type="gene ID" value="RSKR_0000637600"/>
</dbReference>
<proteinExistence type="predicted"/>
<evidence type="ECO:0000313" key="1">
    <source>
        <dbReference type="Proteomes" id="UP000095286"/>
    </source>
</evidence>
<sequence length="308" mass="34910">MFDIWYYLNYLTFGCFGTNNIFKMDSTKYVTIKLLNTGGFGQIFLVENENTKYAIKQIETNCPSDMIKVQKEIDIHLSLDHRNVLNLIKSSRDVSDGQNVGTFLMLMPYQENGSLQDDFDNRKKSNDFIKKDRIKTIFGGILDGVEYLHTRNPIIIHKDLKAANILLSQDDTPLIMDFGSAAEGIETVLDSIQSRRLLDECNECCSMPYRAPELFHCEIGTQIGEKVDIYSVGGILFALYHLRGPYDLEYETGGSYALASNSGVLKFGKDVPIPNQNYIKGLMAVNPVERLPIKVAKEHFTKLTFENV</sequence>
<organism evidence="1 2">
    <name type="scientific">Rhabditophanes sp. KR3021</name>
    <dbReference type="NCBI Taxonomy" id="114890"/>
    <lineage>
        <taxon>Eukaryota</taxon>
        <taxon>Metazoa</taxon>
        <taxon>Ecdysozoa</taxon>
        <taxon>Nematoda</taxon>
        <taxon>Chromadorea</taxon>
        <taxon>Rhabditida</taxon>
        <taxon>Tylenchina</taxon>
        <taxon>Panagrolaimomorpha</taxon>
        <taxon>Strongyloidoidea</taxon>
        <taxon>Alloionematidae</taxon>
        <taxon>Rhabditophanes</taxon>
    </lineage>
</organism>
<protein>
    <submittedName>
        <fullName evidence="2">Protein kinase domain-containing protein</fullName>
    </submittedName>
</protein>
<reference evidence="2" key="1">
    <citation type="submission" date="2025-08" db="UniProtKB">
        <authorList>
            <consortium name="WormBaseParasite"/>
        </authorList>
    </citation>
    <scope>IDENTIFICATION</scope>
    <source>
        <strain evidence="2">KR3021</strain>
    </source>
</reference>